<evidence type="ECO:0000313" key="2">
    <source>
        <dbReference type="EMBL" id="MPC99473.1"/>
    </source>
</evidence>
<dbReference type="EMBL" id="VSRR010118538">
    <property type="protein sequence ID" value="MPC99473.1"/>
    <property type="molecule type" value="Genomic_DNA"/>
</dbReference>
<evidence type="ECO:0000313" key="3">
    <source>
        <dbReference type="Proteomes" id="UP000324222"/>
    </source>
</evidence>
<proteinExistence type="predicted"/>
<accession>A0A5B7JYE2</accession>
<reference evidence="2 3" key="1">
    <citation type="submission" date="2019-05" db="EMBL/GenBank/DDBJ databases">
        <title>Another draft genome of Portunus trituberculatus and its Hox gene families provides insights of decapod evolution.</title>
        <authorList>
            <person name="Jeong J.-H."/>
            <person name="Song I."/>
            <person name="Kim S."/>
            <person name="Choi T."/>
            <person name="Kim D."/>
            <person name="Ryu S."/>
            <person name="Kim W."/>
        </authorList>
    </citation>
    <scope>NUCLEOTIDE SEQUENCE [LARGE SCALE GENOMIC DNA]</scope>
    <source>
        <tissue evidence="2">Muscle</tissue>
    </source>
</reference>
<organism evidence="2 3">
    <name type="scientific">Portunus trituberculatus</name>
    <name type="common">Swimming crab</name>
    <name type="synonym">Neptunus trituberculatus</name>
    <dbReference type="NCBI Taxonomy" id="210409"/>
    <lineage>
        <taxon>Eukaryota</taxon>
        <taxon>Metazoa</taxon>
        <taxon>Ecdysozoa</taxon>
        <taxon>Arthropoda</taxon>
        <taxon>Crustacea</taxon>
        <taxon>Multicrustacea</taxon>
        <taxon>Malacostraca</taxon>
        <taxon>Eumalacostraca</taxon>
        <taxon>Eucarida</taxon>
        <taxon>Decapoda</taxon>
        <taxon>Pleocyemata</taxon>
        <taxon>Brachyura</taxon>
        <taxon>Eubrachyura</taxon>
        <taxon>Portunoidea</taxon>
        <taxon>Portunidae</taxon>
        <taxon>Portuninae</taxon>
        <taxon>Portunus</taxon>
    </lineage>
</organism>
<feature type="compositionally biased region" description="Basic and acidic residues" evidence="1">
    <location>
        <begin position="25"/>
        <end position="40"/>
    </location>
</feature>
<comment type="caution">
    <text evidence="2">The sequence shown here is derived from an EMBL/GenBank/DDBJ whole genome shotgun (WGS) entry which is preliminary data.</text>
</comment>
<dbReference type="AlphaFoldDB" id="A0A5B7JYE2"/>
<sequence>MHNSRNVPHSCCRRTAWRQVGPRGMGEKGEWKIGGREREGTQGGGSTSTTETEAPVSIYTNVFCVASGLQGVYEE</sequence>
<dbReference type="Proteomes" id="UP000324222">
    <property type="component" value="Unassembled WGS sequence"/>
</dbReference>
<name>A0A5B7JYE2_PORTR</name>
<gene>
    <name evidence="2" type="ORF">E2C01_094888</name>
</gene>
<feature type="region of interest" description="Disordered" evidence="1">
    <location>
        <begin position="18"/>
        <end position="53"/>
    </location>
</feature>
<protein>
    <submittedName>
        <fullName evidence="2">Uncharacterized protein</fullName>
    </submittedName>
</protein>
<keyword evidence="3" id="KW-1185">Reference proteome</keyword>
<evidence type="ECO:0000256" key="1">
    <source>
        <dbReference type="SAM" id="MobiDB-lite"/>
    </source>
</evidence>